<dbReference type="InterPro" id="IPR005475">
    <property type="entry name" value="Transketolase-like_Pyr-bd"/>
</dbReference>
<dbReference type="SMART" id="SM00861">
    <property type="entry name" value="Transket_pyr"/>
    <property type="match status" value="1"/>
</dbReference>
<protein>
    <submittedName>
        <fullName evidence="5">Transketolase</fullName>
    </submittedName>
</protein>
<dbReference type="InterPro" id="IPR029061">
    <property type="entry name" value="THDP-binding"/>
</dbReference>
<evidence type="ECO:0000256" key="2">
    <source>
        <dbReference type="ARBA" id="ARBA00007131"/>
    </source>
</evidence>
<dbReference type="RefSeq" id="WP_076489388.1">
    <property type="nucleotide sequence ID" value="NZ_FTMS01000014.1"/>
</dbReference>
<accession>A0A1N6VEP1</accession>
<evidence type="ECO:0000256" key="3">
    <source>
        <dbReference type="ARBA" id="ARBA00023052"/>
    </source>
</evidence>
<dbReference type="CDD" id="cd07033">
    <property type="entry name" value="TPP_PYR_DXS_TK_like"/>
    <property type="match status" value="1"/>
</dbReference>
<proteinExistence type="inferred from homology"/>
<dbReference type="Pfam" id="PF02780">
    <property type="entry name" value="Transketolase_C"/>
    <property type="match status" value="1"/>
</dbReference>
<dbReference type="InterPro" id="IPR051157">
    <property type="entry name" value="PDH/Transketolase"/>
</dbReference>
<dbReference type="SUPFAM" id="SSF52518">
    <property type="entry name" value="Thiamin diphosphate-binding fold (THDP-binding)"/>
    <property type="match status" value="1"/>
</dbReference>
<sequence length="333" mass="36304">MNYVIERAPQDEQQPEMRAVYGEELVRLAEEDDRIVVLDADLMRANGTVCFKERFPERTFDMGVAEANMVGVAAGLSATGFIPFPASFSCFATRRTFDQFFLSANYARQNVKLTGSDPGVAAAYNGGTHMSFEDLGLMRTIPGIVICEPADPVSLKSLLPQIAFRKGSSYLRLHRKPVTPIYAPSETFELGKGKVLCEGSDLTIIASGAILVAEAIAAAELLEETGLSATVIDMHTIKPLDEELLIQYARKTGAVLTAENHQVQGGLGSAVAEVLGEHYPVPHIRVGIQDEFGEVGTQRYLQERFGLTAENITNQARNLMDKKTGNHPERKGA</sequence>
<evidence type="ECO:0000256" key="1">
    <source>
        <dbReference type="ARBA" id="ARBA00001964"/>
    </source>
</evidence>
<dbReference type="Proteomes" id="UP000186400">
    <property type="component" value="Unassembled WGS sequence"/>
</dbReference>
<dbReference type="SUPFAM" id="SSF52922">
    <property type="entry name" value="TK C-terminal domain-like"/>
    <property type="match status" value="1"/>
</dbReference>
<keyword evidence="6" id="KW-1185">Reference proteome</keyword>
<comment type="similarity">
    <text evidence="2">Belongs to the transketolase family.</text>
</comment>
<dbReference type="Gene3D" id="3.40.50.920">
    <property type="match status" value="1"/>
</dbReference>
<evidence type="ECO:0000313" key="6">
    <source>
        <dbReference type="Proteomes" id="UP000186400"/>
    </source>
</evidence>
<dbReference type="Gene3D" id="3.40.50.970">
    <property type="match status" value="1"/>
</dbReference>
<evidence type="ECO:0000259" key="4">
    <source>
        <dbReference type="SMART" id="SM00861"/>
    </source>
</evidence>
<organism evidence="5 6">
    <name type="scientific">Alkalispirochaeta americana</name>
    <dbReference type="NCBI Taxonomy" id="159291"/>
    <lineage>
        <taxon>Bacteria</taxon>
        <taxon>Pseudomonadati</taxon>
        <taxon>Spirochaetota</taxon>
        <taxon>Spirochaetia</taxon>
        <taxon>Spirochaetales</taxon>
        <taxon>Spirochaetaceae</taxon>
        <taxon>Alkalispirochaeta</taxon>
    </lineage>
</organism>
<dbReference type="AlphaFoldDB" id="A0A1N6VEP1"/>
<dbReference type="InterPro" id="IPR009014">
    <property type="entry name" value="Transketo_C/PFOR_II"/>
</dbReference>
<dbReference type="PANTHER" id="PTHR43825">
    <property type="entry name" value="PYRUVATE DEHYDROGENASE E1 COMPONENT"/>
    <property type="match status" value="1"/>
</dbReference>
<dbReference type="Pfam" id="PF02779">
    <property type="entry name" value="Transket_pyr"/>
    <property type="match status" value="1"/>
</dbReference>
<dbReference type="FunFam" id="3.40.50.970:FF:000129">
    <property type="entry name" value="Transketolase"/>
    <property type="match status" value="1"/>
</dbReference>
<dbReference type="InterPro" id="IPR033248">
    <property type="entry name" value="Transketolase_C"/>
</dbReference>
<dbReference type="OrthoDB" id="9803371at2"/>
<evidence type="ECO:0000313" key="5">
    <source>
        <dbReference type="EMBL" id="SIQ76227.1"/>
    </source>
</evidence>
<feature type="domain" description="Transketolase-like pyrimidine-binding" evidence="4">
    <location>
        <begin position="15"/>
        <end position="181"/>
    </location>
</feature>
<dbReference type="STRING" id="159291.SAMN05920897_11486"/>
<keyword evidence="3" id="KW-0786">Thiamine pyrophosphate</keyword>
<reference evidence="6" key="1">
    <citation type="submission" date="2017-01" db="EMBL/GenBank/DDBJ databases">
        <authorList>
            <person name="Varghese N."/>
            <person name="Submissions S."/>
        </authorList>
    </citation>
    <scope>NUCLEOTIDE SEQUENCE [LARGE SCALE GENOMIC DNA]</scope>
    <source>
        <strain evidence="6">ASpG1</strain>
    </source>
</reference>
<comment type="cofactor">
    <cofactor evidence="1">
        <name>thiamine diphosphate</name>
        <dbReference type="ChEBI" id="CHEBI:58937"/>
    </cofactor>
</comment>
<name>A0A1N6VEP1_9SPIO</name>
<dbReference type="PANTHER" id="PTHR43825:SF1">
    <property type="entry name" value="TRANSKETOLASE-LIKE PYRIMIDINE-BINDING DOMAIN-CONTAINING PROTEIN"/>
    <property type="match status" value="1"/>
</dbReference>
<dbReference type="EMBL" id="FTMS01000014">
    <property type="protein sequence ID" value="SIQ76227.1"/>
    <property type="molecule type" value="Genomic_DNA"/>
</dbReference>
<gene>
    <name evidence="5" type="ORF">SAMN05920897_11486</name>
</gene>